<sequence>MLYMSEEEQYDDIYHRQSMDHTSKIQRVSVVKNCLQDIRDGREGYYVGRQWKMAGVVLTSRQGGFSMVLLVFDILAKQFVSSEELACGDSISSALAWHPVISPKVPIELQWCIVRAVSSIVSLKSMRLVCRLWNCEILRWTSLFHRLCFTVDDASTDSSVTRQQIEFRVGVLLSHHGIENGVTSITAYKWPLDDHCWFLHQLKAVTHVRIIKCSTVTHLMIANTTVNMVGGFQNLLQQPSRLMSLVLDSVRVEGMFTNSNLDGSRLDLWRTLYGLSHGAEYGVNLGSAVLSELVMYQSNDKQVDSLEDQSSFQHTLFWLGGDIEGRLPQHIQPHETFYRGIDGRFVTMLRTWEQFGHHVTDLTVGVGALKSTPFPFVDLDDFERLKILRLDYYFTVSIAWLADSISTWMCSSKQAIWLYIHHDVPWDVSVEEYCEQE</sequence>
<name>A0AA39UTA3_9AGAR</name>
<evidence type="ECO:0000313" key="2">
    <source>
        <dbReference type="Proteomes" id="UP001175228"/>
    </source>
</evidence>
<dbReference type="Proteomes" id="UP001175228">
    <property type="component" value="Unassembled WGS sequence"/>
</dbReference>
<evidence type="ECO:0008006" key="3">
    <source>
        <dbReference type="Google" id="ProtNLM"/>
    </source>
</evidence>
<protein>
    <recommendedName>
        <fullName evidence="3">F-box domain-containing protein</fullName>
    </recommendedName>
</protein>
<proteinExistence type="predicted"/>
<organism evidence="1 2">
    <name type="scientific">Armillaria luteobubalina</name>
    <dbReference type="NCBI Taxonomy" id="153913"/>
    <lineage>
        <taxon>Eukaryota</taxon>
        <taxon>Fungi</taxon>
        <taxon>Dikarya</taxon>
        <taxon>Basidiomycota</taxon>
        <taxon>Agaricomycotina</taxon>
        <taxon>Agaricomycetes</taxon>
        <taxon>Agaricomycetidae</taxon>
        <taxon>Agaricales</taxon>
        <taxon>Marasmiineae</taxon>
        <taxon>Physalacriaceae</taxon>
        <taxon>Armillaria</taxon>
    </lineage>
</organism>
<dbReference type="AlphaFoldDB" id="A0AA39UTA3"/>
<keyword evidence="2" id="KW-1185">Reference proteome</keyword>
<evidence type="ECO:0000313" key="1">
    <source>
        <dbReference type="EMBL" id="KAK0491925.1"/>
    </source>
</evidence>
<dbReference type="EMBL" id="JAUEPU010000032">
    <property type="protein sequence ID" value="KAK0491925.1"/>
    <property type="molecule type" value="Genomic_DNA"/>
</dbReference>
<accession>A0AA39UTA3</accession>
<gene>
    <name evidence="1" type="ORF">EDD18DRAFT_1109339</name>
</gene>
<comment type="caution">
    <text evidence="1">The sequence shown here is derived from an EMBL/GenBank/DDBJ whole genome shotgun (WGS) entry which is preliminary data.</text>
</comment>
<reference evidence="1" key="1">
    <citation type="submission" date="2023-06" db="EMBL/GenBank/DDBJ databases">
        <authorList>
            <consortium name="Lawrence Berkeley National Laboratory"/>
            <person name="Ahrendt S."/>
            <person name="Sahu N."/>
            <person name="Indic B."/>
            <person name="Wong-Bajracharya J."/>
            <person name="Merenyi Z."/>
            <person name="Ke H.-M."/>
            <person name="Monk M."/>
            <person name="Kocsube S."/>
            <person name="Drula E."/>
            <person name="Lipzen A."/>
            <person name="Balint B."/>
            <person name="Henrissat B."/>
            <person name="Andreopoulos B."/>
            <person name="Martin F.M."/>
            <person name="Harder C.B."/>
            <person name="Rigling D."/>
            <person name="Ford K.L."/>
            <person name="Foster G.D."/>
            <person name="Pangilinan J."/>
            <person name="Papanicolaou A."/>
            <person name="Barry K."/>
            <person name="LaButti K."/>
            <person name="Viragh M."/>
            <person name="Koriabine M."/>
            <person name="Yan M."/>
            <person name="Riley R."/>
            <person name="Champramary S."/>
            <person name="Plett K.L."/>
            <person name="Tsai I.J."/>
            <person name="Slot J."/>
            <person name="Sipos G."/>
            <person name="Plett J."/>
            <person name="Nagy L.G."/>
            <person name="Grigoriev I.V."/>
        </authorList>
    </citation>
    <scope>NUCLEOTIDE SEQUENCE</scope>
    <source>
        <strain evidence="1">HWK02</strain>
    </source>
</reference>